<dbReference type="Proteomes" id="UP000308349">
    <property type="component" value="Unassembled WGS sequence"/>
</dbReference>
<comment type="caution">
    <text evidence="3">The sequence shown here is derived from an EMBL/GenBank/DDBJ whole genome shotgun (WGS) entry which is preliminary data.</text>
</comment>
<gene>
    <name evidence="2" type="ORF">FEK34_03190</name>
    <name evidence="3" type="ORF">FEK35_17555</name>
</gene>
<evidence type="ECO:0000313" key="2">
    <source>
        <dbReference type="EMBL" id="TLF82727.1"/>
    </source>
</evidence>
<dbReference type="SUPFAM" id="SSF47413">
    <property type="entry name" value="lambda repressor-like DNA-binding domains"/>
    <property type="match status" value="1"/>
</dbReference>
<dbReference type="PROSITE" id="PS50943">
    <property type="entry name" value="HTH_CROC1"/>
    <property type="match status" value="1"/>
</dbReference>
<accession>A0A5R8PC79</accession>
<sequence length="105" mass="11533">MTEYTRWKDIRAEHVERAGGEAAVAAGRRELLAEVLGERLAEIRRSRGLTQEQVAERMGVTKGRVSHIEQGEISGQEVLTRYAAALGGELHQAIYFDNGDIAAIA</sequence>
<name>A0A5R8PC79_9NOCA</name>
<protein>
    <submittedName>
        <fullName evidence="3">Helix-turn-helix transcriptional regulator</fullName>
    </submittedName>
</protein>
<dbReference type="InterPro" id="IPR010982">
    <property type="entry name" value="Lambda_DNA-bd_dom_sf"/>
</dbReference>
<evidence type="ECO:0000259" key="1">
    <source>
        <dbReference type="PROSITE" id="PS50943"/>
    </source>
</evidence>
<dbReference type="GO" id="GO:0003677">
    <property type="term" value="F:DNA binding"/>
    <property type="evidence" value="ECO:0007669"/>
    <property type="project" value="InterPro"/>
</dbReference>
<dbReference type="OrthoDB" id="4640255at2"/>
<dbReference type="EMBL" id="VBUU01000018">
    <property type="protein sequence ID" value="TLG07794.1"/>
    <property type="molecule type" value="Genomic_DNA"/>
</dbReference>
<proteinExistence type="predicted"/>
<reference evidence="4 5" key="1">
    <citation type="submission" date="2019-05" db="EMBL/GenBank/DDBJ databases">
        <title>Genomes sequences of two Nocardia cyriacigeorgica environmental isolates, type strains Nocardia asteroides ATCC 19247 and Nocardia cyriacigeorgica DSM 44484.</title>
        <authorList>
            <person name="Vautrin F."/>
            <person name="Bergeron E."/>
            <person name="Dubost A."/>
            <person name="Abrouk D."/>
            <person name="Rodriguez Nava V."/>
            <person name="Pujic P."/>
        </authorList>
    </citation>
    <scope>NUCLEOTIDE SEQUENCE [LARGE SCALE GENOMIC DNA]</scope>
    <source>
        <strain evidence="3 5">EML 1456</strain>
        <strain evidence="2 4">EML 446</strain>
    </source>
</reference>
<feature type="domain" description="HTH cro/C1-type" evidence="1">
    <location>
        <begin position="40"/>
        <end position="93"/>
    </location>
</feature>
<dbReference type="RefSeq" id="WP_138446308.1">
    <property type="nucleotide sequence ID" value="NZ_VBUT01000001.1"/>
</dbReference>
<evidence type="ECO:0000313" key="5">
    <source>
        <dbReference type="Proteomes" id="UP000308349"/>
    </source>
</evidence>
<dbReference type="Proteomes" id="UP000306378">
    <property type="component" value="Unassembled WGS sequence"/>
</dbReference>
<dbReference type="Gene3D" id="1.10.260.40">
    <property type="entry name" value="lambda repressor-like DNA-binding domains"/>
    <property type="match status" value="1"/>
</dbReference>
<organism evidence="3 5">
    <name type="scientific">Nocardia cyriacigeorgica</name>
    <dbReference type="NCBI Taxonomy" id="135487"/>
    <lineage>
        <taxon>Bacteria</taxon>
        <taxon>Bacillati</taxon>
        <taxon>Actinomycetota</taxon>
        <taxon>Actinomycetes</taxon>
        <taxon>Mycobacteriales</taxon>
        <taxon>Nocardiaceae</taxon>
        <taxon>Nocardia</taxon>
    </lineage>
</organism>
<evidence type="ECO:0000313" key="4">
    <source>
        <dbReference type="Proteomes" id="UP000306378"/>
    </source>
</evidence>
<dbReference type="EMBL" id="VBUT01000001">
    <property type="protein sequence ID" value="TLF82727.1"/>
    <property type="molecule type" value="Genomic_DNA"/>
</dbReference>
<dbReference type="CDD" id="cd00093">
    <property type="entry name" value="HTH_XRE"/>
    <property type="match status" value="1"/>
</dbReference>
<dbReference type="InterPro" id="IPR001387">
    <property type="entry name" value="Cro/C1-type_HTH"/>
</dbReference>
<dbReference type="SMART" id="SM00530">
    <property type="entry name" value="HTH_XRE"/>
    <property type="match status" value="1"/>
</dbReference>
<dbReference type="AlphaFoldDB" id="A0A5R8PC79"/>
<dbReference type="Pfam" id="PF13560">
    <property type="entry name" value="HTH_31"/>
    <property type="match status" value="1"/>
</dbReference>
<evidence type="ECO:0000313" key="3">
    <source>
        <dbReference type="EMBL" id="TLG07794.1"/>
    </source>
</evidence>